<evidence type="ECO:0000256" key="5">
    <source>
        <dbReference type="ARBA" id="ARBA00022989"/>
    </source>
</evidence>
<dbReference type="FunCoup" id="A0A6P8S922">
    <property type="interactions" value="369"/>
</dbReference>
<reference evidence="9" key="1">
    <citation type="submission" date="2025-08" db="UniProtKB">
        <authorList>
            <consortium name="RefSeq"/>
        </authorList>
    </citation>
    <scope>IDENTIFICATION</scope>
</reference>
<dbReference type="PANTHER" id="PTHR16433">
    <property type="entry name" value="DOLICHOL-PHOSPHATE MANNOSYLTRANSFERASE SUBUNIT 3"/>
    <property type="match status" value="1"/>
</dbReference>
<dbReference type="Proteomes" id="UP000515159">
    <property type="component" value="Chromosome 9"/>
</dbReference>
<evidence type="ECO:0000256" key="1">
    <source>
        <dbReference type="ARBA" id="ARBA00004477"/>
    </source>
</evidence>
<keyword evidence="3 7" id="KW-0812">Transmembrane</keyword>
<feature type="transmembrane region" description="Helical" evidence="7">
    <location>
        <begin position="39"/>
        <end position="63"/>
    </location>
</feature>
<name>A0A6P8S922_GEOSA</name>
<sequence>MTKLMEWLVVAAALLSAAWLTLSFDLLGMSLPETWRRLVWPLPVYLLMIFGCYSLATVGFRVATFRDCEDAARELQEHIREARKDLSRWGLTF</sequence>
<evidence type="ECO:0000256" key="7">
    <source>
        <dbReference type="RuleBase" id="RU365085"/>
    </source>
</evidence>
<protein>
    <recommendedName>
        <fullName evidence="7">Dolichol-phosphate mannosyltransferase subunit 3</fullName>
    </recommendedName>
</protein>
<dbReference type="Pfam" id="PF08285">
    <property type="entry name" value="DPM3"/>
    <property type="match status" value="1"/>
</dbReference>
<dbReference type="KEGG" id="gsh:117366845"/>
<evidence type="ECO:0000313" key="9">
    <source>
        <dbReference type="RefSeq" id="XP_033814689.1"/>
    </source>
</evidence>
<comment type="similarity">
    <text evidence="2 7">Belongs to the DPM3 family.</text>
</comment>
<keyword evidence="4 7" id="KW-0256">Endoplasmic reticulum</keyword>
<dbReference type="GO" id="GO:0033185">
    <property type="term" value="C:dolichol-phosphate-mannose synthase complex"/>
    <property type="evidence" value="ECO:0007669"/>
    <property type="project" value="TreeGrafter"/>
</dbReference>
<keyword evidence="8" id="KW-1185">Reference proteome</keyword>
<accession>A0A6P8S922</accession>
<dbReference type="RefSeq" id="XP_033814689.1">
    <property type="nucleotide sequence ID" value="XM_033958798.1"/>
</dbReference>
<evidence type="ECO:0000256" key="2">
    <source>
        <dbReference type="ARBA" id="ARBA00010430"/>
    </source>
</evidence>
<organism evidence="8 9">
    <name type="scientific">Geotrypetes seraphini</name>
    <name type="common">Gaboon caecilian</name>
    <name type="synonym">Caecilia seraphini</name>
    <dbReference type="NCBI Taxonomy" id="260995"/>
    <lineage>
        <taxon>Eukaryota</taxon>
        <taxon>Metazoa</taxon>
        <taxon>Chordata</taxon>
        <taxon>Craniata</taxon>
        <taxon>Vertebrata</taxon>
        <taxon>Euteleostomi</taxon>
        <taxon>Amphibia</taxon>
        <taxon>Gymnophiona</taxon>
        <taxon>Geotrypetes</taxon>
    </lineage>
</organism>
<dbReference type="AlphaFoldDB" id="A0A6P8S922"/>
<proteinExistence type="inferred from homology"/>
<dbReference type="OrthoDB" id="2014333at2759"/>
<comment type="caution">
    <text evidence="7">Lacks conserved residue(s) required for the propagation of feature annotation.</text>
</comment>
<dbReference type="GeneID" id="117366845"/>
<keyword evidence="5 7" id="KW-1133">Transmembrane helix</keyword>
<comment type="function">
    <text evidence="7">Stabilizer subunit of the dolichol-phosphate mannose (DPM) synthase complex; tethers catalytic subunit to the ER.</text>
</comment>
<dbReference type="UniPathway" id="UPA00378"/>
<evidence type="ECO:0000256" key="4">
    <source>
        <dbReference type="ARBA" id="ARBA00022824"/>
    </source>
</evidence>
<comment type="pathway">
    <text evidence="7">Protein modification; protein glycosylation.</text>
</comment>
<dbReference type="InParanoid" id="A0A6P8S922"/>
<evidence type="ECO:0000256" key="3">
    <source>
        <dbReference type="ARBA" id="ARBA00022692"/>
    </source>
</evidence>
<gene>
    <name evidence="9" type="primary">LOC117366845</name>
</gene>
<dbReference type="InterPro" id="IPR013174">
    <property type="entry name" value="DPM3"/>
</dbReference>
<comment type="subcellular location">
    <subcellularLocation>
        <location evidence="1 7">Endoplasmic reticulum membrane</location>
        <topology evidence="1 7">Multi-pass membrane protein</topology>
    </subcellularLocation>
</comment>
<dbReference type="GO" id="GO:0006506">
    <property type="term" value="P:GPI anchor biosynthetic process"/>
    <property type="evidence" value="ECO:0007669"/>
    <property type="project" value="TreeGrafter"/>
</dbReference>
<evidence type="ECO:0000313" key="8">
    <source>
        <dbReference type="Proteomes" id="UP000515159"/>
    </source>
</evidence>
<dbReference type="GO" id="GO:0005789">
    <property type="term" value="C:endoplasmic reticulum membrane"/>
    <property type="evidence" value="ECO:0007669"/>
    <property type="project" value="UniProtKB-SubCell"/>
</dbReference>
<dbReference type="PANTHER" id="PTHR16433:SF0">
    <property type="entry name" value="DOLICHOL-PHOSPHATE MANNOSYLTRANSFERASE SUBUNIT 3"/>
    <property type="match status" value="1"/>
</dbReference>
<comment type="subunit">
    <text evidence="7">Component of the dolichol-phosphate mannose (DPM) synthase complex.</text>
</comment>
<evidence type="ECO:0000256" key="6">
    <source>
        <dbReference type="ARBA" id="ARBA00023136"/>
    </source>
</evidence>
<keyword evidence="6 7" id="KW-0472">Membrane</keyword>